<keyword evidence="2" id="KW-1185">Reference proteome</keyword>
<dbReference type="GO" id="GO:0003676">
    <property type="term" value="F:nucleic acid binding"/>
    <property type="evidence" value="ECO:0007669"/>
    <property type="project" value="InterPro"/>
</dbReference>
<accession>A0A9J6GL85</accession>
<dbReference type="InterPro" id="IPR012337">
    <property type="entry name" value="RNaseH-like_sf"/>
</dbReference>
<organism evidence="1 2">
    <name type="scientific">Haemaphysalis longicornis</name>
    <name type="common">Bush tick</name>
    <dbReference type="NCBI Taxonomy" id="44386"/>
    <lineage>
        <taxon>Eukaryota</taxon>
        <taxon>Metazoa</taxon>
        <taxon>Ecdysozoa</taxon>
        <taxon>Arthropoda</taxon>
        <taxon>Chelicerata</taxon>
        <taxon>Arachnida</taxon>
        <taxon>Acari</taxon>
        <taxon>Parasitiformes</taxon>
        <taxon>Ixodida</taxon>
        <taxon>Ixodoidea</taxon>
        <taxon>Ixodidae</taxon>
        <taxon>Haemaphysalinae</taxon>
        <taxon>Haemaphysalis</taxon>
    </lineage>
</organism>
<proteinExistence type="predicted"/>
<evidence type="ECO:0000313" key="2">
    <source>
        <dbReference type="Proteomes" id="UP000821853"/>
    </source>
</evidence>
<gene>
    <name evidence="1" type="ORF">HPB48_012294</name>
</gene>
<dbReference type="SUPFAM" id="SSF53098">
    <property type="entry name" value="Ribonuclease H-like"/>
    <property type="match status" value="1"/>
</dbReference>
<dbReference type="InterPro" id="IPR036397">
    <property type="entry name" value="RNaseH_sf"/>
</dbReference>
<name>A0A9J6GL85_HAELO</name>
<dbReference type="OrthoDB" id="6491850at2759"/>
<dbReference type="Gene3D" id="3.30.420.10">
    <property type="entry name" value="Ribonuclease H-like superfamily/Ribonuclease H"/>
    <property type="match status" value="1"/>
</dbReference>
<dbReference type="AlphaFoldDB" id="A0A9J6GL85"/>
<comment type="caution">
    <text evidence="1">The sequence shown here is derived from an EMBL/GenBank/DDBJ whole genome shotgun (WGS) entry which is preliminary data.</text>
</comment>
<protein>
    <submittedName>
        <fullName evidence="1">Uncharacterized protein</fullName>
    </submittedName>
</protein>
<reference evidence="1 2" key="1">
    <citation type="journal article" date="2020" name="Cell">
        <title>Large-Scale Comparative Analyses of Tick Genomes Elucidate Their Genetic Diversity and Vector Capacities.</title>
        <authorList>
            <consortium name="Tick Genome and Microbiome Consortium (TIGMIC)"/>
            <person name="Jia N."/>
            <person name="Wang J."/>
            <person name="Shi W."/>
            <person name="Du L."/>
            <person name="Sun Y."/>
            <person name="Zhan W."/>
            <person name="Jiang J.F."/>
            <person name="Wang Q."/>
            <person name="Zhang B."/>
            <person name="Ji P."/>
            <person name="Bell-Sakyi L."/>
            <person name="Cui X.M."/>
            <person name="Yuan T.T."/>
            <person name="Jiang B.G."/>
            <person name="Yang W.F."/>
            <person name="Lam T.T."/>
            <person name="Chang Q.C."/>
            <person name="Ding S.J."/>
            <person name="Wang X.J."/>
            <person name="Zhu J.G."/>
            <person name="Ruan X.D."/>
            <person name="Zhao L."/>
            <person name="Wei J.T."/>
            <person name="Ye R.Z."/>
            <person name="Que T.C."/>
            <person name="Du C.H."/>
            <person name="Zhou Y.H."/>
            <person name="Cheng J.X."/>
            <person name="Dai P.F."/>
            <person name="Guo W.B."/>
            <person name="Han X.H."/>
            <person name="Huang E.J."/>
            <person name="Li L.F."/>
            <person name="Wei W."/>
            <person name="Gao Y.C."/>
            <person name="Liu J.Z."/>
            <person name="Shao H.Z."/>
            <person name="Wang X."/>
            <person name="Wang C.C."/>
            <person name="Yang T.C."/>
            <person name="Huo Q.B."/>
            <person name="Li W."/>
            <person name="Chen H.Y."/>
            <person name="Chen S.E."/>
            <person name="Zhou L.G."/>
            <person name="Ni X.B."/>
            <person name="Tian J.H."/>
            <person name="Sheng Y."/>
            <person name="Liu T."/>
            <person name="Pan Y.S."/>
            <person name="Xia L.Y."/>
            <person name="Li J."/>
            <person name="Zhao F."/>
            <person name="Cao W.C."/>
        </authorList>
    </citation>
    <scope>NUCLEOTIDE SEQUENCE [LARGE SCALE GENOMIC DNA]</scope>
    <source>
        <strain evidence="1">HaeL-2018</strain>
    </source>
</reference>
<sequence length="88" mass="9524">MVATVTKIDGYVTSLTLREVTMLHAEAVAIALAITRTPAEVIITDSQSACRSYLQGRISHTAMNILSQNPSKKEMVSVVWTPAHTSLP</sequence>
<dbReference type="VEuPathDB" id="VectorBase:HLOH_062823"/>
<dbReference type="Proteomes" id="UP000821853">
    <property type="component" value="Chromosome 5"/>
</dbReference>
<evidence type="ECO:0000313" key="1">
    <source>
        <dbReference type="EMBL" id="KAH9376091.1"/>
    </source>
</evidence>
<dbReference type="EMBL" id="JABSTR010000007">
    <property type="protein sequence ID" value="KAH9376091.1"/>
    <property type="molecule type" value="Genomic_DNA"/>
</dbReference>